<protein>
    <recommendedName>
        <fullName evidence="3">Restriction endonuclease</fullName>
    </recommendedName>
</protein>
<evidence type="ECO:0000313" key="2">
    <source>
        <dbReference type="Proteomes" id="UP000580568"/>
    </source>
</evidence>
<reference evidence="1 2" key="1">
    <citation type="submission" date="2020-07" db="EMBL/GenBank/DDBJ databases">
        <title>A new beta-1,3-glucan-decomposing anaerobic bacterium isolated from anoxic soil subjected to biological soil disinfestation.</title>
        <authorList>
            <person name="Ueki A."/>
            <person name="Tonouchi A."/>
        </authorList>
    </citation>
    <scope>NUCLEOTIDE SEQUENCE [LARGE SCALE GENOMIC DNA]</scope>
    <source>
        <strain evidence="1 2">TW1</strain>
    </source>
</reference>
<organism evidence="1 2">
    <name type="scientific">Clostridium fungisolvens</name>
    <dbReference type="NCBI Taxonomy" id="1604897"/>
    <lineage>
        <taxon>Bacteria</taxon>
        <taxon>Bacillati</taxon>
        <taxon>Bacillota</taxon>
        <taxon>Clostridia</taxon>
        <taxon>Eubacteriales</taxon>
        <taxon>Clostridiaceae</taxon>
        <taxon>Clostridium</taxon>
    </lineage>
</organism>
<dbReference type="AlphaFoldDB" id="A0A6V8SH86"/>
<accession>A0A6V8SH86</accession>
<name>A0A6V8SH86_9CLOT</name>
<proteinExistence type="predicted"/>
<dbReference type="RefSeq" id="WP_183277838.1">
    <property type="nucleotide sequence ID" value="NZ_BLZR01000001.1"/>
</dbReference>
<dbReference type="EMBL" id="BLZR01000001">
    <property type="protein sequence ID" value="GFP76410.1"/>
    <property type="molecule type" value="Genomic_DNA"/>
</dbReference>
<sequence>MIAELHGKISSRGTNLRETLEDNLTGNVFGSLRYIPFSKGIKPILLSVIDEQYFGEYEAEEWAERVEFWPYDKEGELDLVINLDLVSIAIEVKYNSKLSSEDDVSNEDDNNEKSINQLARESRIIKEIAKARGTTPILLFIARENEGKEIINNVLSRNIIAAEVMLKFISWEDICTSFESLFKSDNLSYFEKVVVGDIYKLLIRKGFNRFKDFTASLDNEVVVEDKYYVFKDNKKNELYINQNISEKFSFISNINVNEGEHYEFI</sequence>
<keyword evidence="2" id="KW-1185">Reference proteome</keyword>
<evidence type="ECO:0008006" key="3">
    <source>
        <dbReference type="Google" id="ProtNLM"/>
    </source>
</evidence>
<evidence type="ECO:0000313" key="1">
    <source>
        <dbReference type="EMBL" id="GFP76410.1"/>
    </source>
</evidence>
<gene>
    <name evidence="1" type="ORF">bsdtw1_02512</name>
</gene>
<dbReference type="Proteomes" id="UP000580568">
    <property type="component" value="Unassembled WGS sequence"/>
</dbReference>
<comment type="caution">
    <text evidence="1">The sequence shown here is derived from an EMBL/GenBank/DDBJ whole genome shotgun (WGS) entry which is preliminary data.</text>
</comment>